<name>A0A0M9VUK2_ESCWE</name>
<dbReference type="GO" id="GO:0016020">
    <property type="term" value="C:membrane"/>
    <property type="evidence" value="ECO:0007669"/>
    <property type="project" value="UniProtKB-SubCell"/>
</dbReference>
<comment type="similarity">
    <text evidence="1">Belongs to the DP1 family.</text>
</comment>
<dbReference type="OrthoDB" id="434647at2759"/>
<feature type="compositionally biased region" description="Polar residues" evidence="2">
    <location>
        <begin position="266"/>
        <end position="275"/>
    </location>
</feature>
<organism evidence="3 4">
    <name type="scientific">Escovopsis weberi</name>
    <dbReference type="NCBI Taxonomy" id="150374"/>
    <lineage>
        <taxon>Eukaryota</taxon>
        <taxon>Fungi</taxon>
        <taxon>Dikarya</taxon>
        <taxon>Ascomycota</taxon>
        <taxon>Pezizomycotina</taxon>
        <taxon>Sordariomycetes</taxon>
        <taxon>Hypocreomycetidae</taxon>
        <taxon>Hypocreales</taxon>
        <taxon>Hypocreaceae</taxon>
        <taxon>Escovopsis</taxon>
    </lineage>
</organism>
<sequence>MFDLLAMLLSSVASFLFPIFASYKALQTSDPAQLTPWLMYWVVFSCALLAESWVYFILAWVPFYGYIRLAFFLYLMLPQTQGARVLYEQYVRPFLHENEGQIDDFIASAHDRLRAAGLVYIRRLIDYLRTQVLGLPPVEREPAPPSPPPPKGYTQALLARFSIPSAAAAGSGASSVGSEFYNLLAKAVTSATAASSSSSPSSSPSRDGHDHGHSVVPSHLQDSKERMSFIAAQRDRLNIILSALDREAAQLQGSEEDEPAPRPPSGLSTWSGISKSRSETDFEKIDVDSGAEDDAAVRRRHANNAAAAAAAADDSGAWIPWNRHPDAKTTGRED</sequence>
<keyword evidence="1" id="KW-0472">Membrane</keyword>
<comment type="caution">
    <text evidence="3">The sequence shown here is derived from an EMBL/GenBank/DDBJ whole genome shotgun (WGS) entry which is preliminary data.</text>
</comment>
<comment type="caution">
    <text evidence="1">Lacks conserved residue(s) required for the propagation of feature annotation.</text>
</comment>
<dbReference type="AlphaFoldDB" id="A0A0M9VUK2"/>
<dbReference type="PANTHER" id="PTHR12300">
    <property type="entry name" value="HVA22-LIKE PROTEINS"/>
    <property type="match status" value="1"/>
</dbReference>
<protein>
    <recommendedName>
        <fullName evidence="1">Protein YOP1</fullName>
    </recommendedName>
</protein>
<evidence type="ECO:0000313" key="3">
    <source>
        <dbReference type="EMBL" id="KOS19983.1"/>
    </source>
</evidence>
<dbReference type="Pfam" id="PF03134">
    <property type="entry name" value="TB2_DP1_HVA22"/>
    <property type="match status" value="1"/>
</dbReference>
<feature type="compositionally biased region" description="Basic and acidic residues" evidence="2">
    <location>
        <begin position="323"/>
        <end position="334"/>
    </location>
</feature>
<feature type="region of interest" description="Disordered" evidence="2">
    <location>
        <begin position="250"/>
        <end position="334"/>
    </location>
</feature>
<feature type="compositionally biased region" description="Low complexity" evidence="2">
    <location>
        <begin position="303"/>
        <end position="314"/>
    </location>
</feature>
<feature type="region of interest" description="Disordered" evidence="2">
    <location>
        <begin position="192"/>
        <end position="222"/>
    </location>
</feature>
<feature type="compositionally biased region" description="Basic and acidic residues" evidence="2">
    <location>
        <begin position="276"/>
        <end position="287"/>
    </location>
</feature>
<keyword evidence="1" id="KW-1133">Transmembrane helix</keyword>
<keyword evidence="4" id="KW-1185">Reference proteome</keyword>
<gene>
    <name evidence="3" type="ORF">ESCO_005605</name>
</gene>
<keyword evidence="3" id="KW-0675">Receptor</keyword>
<reference evidence="3 4" key="1">
    <citation type="submission" date="2015-07" db="EMBL/GenBank/DDBJ databases">
        <title>The genome of the fungus Escovopsis weberi, a specialized disease agent of ant agriculture.</title>
        <authorList>
            <person name="de Man T.J."/>
            <person name="Stajich J.E."/>
            <person name="Kubicek C.P."/>
            <person name="Chenthamara K."/>
            <person name="Atanasova L."/>
            <person name="Druzhinina I.S."/>
            <person name="Birnbaum S."/>
            <person name="Barribeau S.M."/>
            <person name="Teiling C."/>
            <person name="Suen G."/>
            <person name="Currie C."/>
            <person name="Gerardo N.M."/>
        </authorList>
    </citation>
    <scope>NUCLEOTIDE SEQUENCE [LARGE SCALE GENOMIC DNA]</scope>
</reference>
<keyword evidence="1" id="KW-0812">Transmembrane</keyword>
<evidence type="ECO:0000256" key="2">
    <source>
        <dbReference type="SAM" id="MobiDB-lite"/>
    </source>
</evidence>
<dbReference type="PANTHER" id="PTHR12300:SF177">
    <property type="entry name" value="PROTEIN YOP1"/>
    <property type="match status" value="1"/>
</dbReference>
<feature type="transmembrane region" description="Helical" evidence="1">
    <location>
        <begin position="37"/>
        <end position="67"/>
    </location>
</feature>
<dbReference type="Proteomes" id="UP000053831">
    <property type="component" value="Unassembled WGS sequence"/>
</dbReference>
<comment type="subcellular location">
    <subcellularLocation>
        <location evidence="1">Membrane</location>
        <topology evidence="1">Multi-pass membrane protein</topology>
    </subcellularLocation>
</comment>
<dbReference type="EMBL" id="LGSR01000019">
    <property type="protein sequence ID" value="KOS19983.1"/>
    <property type="molecule type" value="Genomic_DNA"/>
</dbReference>
<evidence type="ECO:0000313" key="4">
    <source>
        <dbReference type="Proteomes" id="UP000053831"/>
    </source>
</evidence>
<proteinExistence type="inferred from homology"/>
<accession>A0A0M9VUK2</accession>
<feature type="compositionally biased region" description="Low complexity" evidence="2">
    <location>
        <begin position="192"/>
        <end position="205"/>
    </location>
</feature>
<dbReference type="InterPro" id="IPR004345">
    <property type="entry name" value="TB2_DP1_HVA22"/>
</dbReference>
<evidence type="ECO:0000256" key="1">
    <source>
        <dbReference type="RuleBase" id="RU362006"/>
    </source>
</evidence>
<dbReference type="STRING" id="150374.A0A0M9VUK2"/>